<dbReference type="Gene3D" id="2.40.260.10">
    <property type="entry name" value="Sortase"/>
    <property type="match status" value="1"/>
</dbReference>
<accession>A0A1X9M6K5</accession>
<sequence length="188" mass="20966">MKLIARIIILVGIGFLAYGGYELYQSSSKQNQSMAEAKQMLEKAQPGQMSADDMVIKDGDVIGTLYIPRLEKEIPIISGTDEEELSRGVGHYTSTVLPGQSDQILLSGHRDTVFRNFGQLENGDEFIVHMPYGSFTYEMFESKVVDANDRTVIRSTAPNEILTLSTCYPFHLVGAAPDRYIIYAKPVY</sequence>
<evidence type="ECO:0000256" key="2">
    <source>
        <dbReference type="PIRSR" id="PIRSR605754-1"/>
    </source>
</evidence>
<proteinExistence type="predicted"/>
<dbReference type="Pfam" id="PF04203">
    <property type="entry name" value="Sortase"/>
    <property type="match status" value="1"/>
</dbReference>
<evidence type="ECO:0000256" key="3">
    <source>
        <dbReference type="SAM" id="Phobius"/>
    </source>
</evidence>
<evidence type="ECO:0000313" key="4">
    <source>
        <dbReference type="EMBL" id="ARK29075.1"/>
    </source>
</evidence>
<keyword evidence="5" id="KW-1185">Reference proteome</keyword>
<name>A0A1X9M6K5_9BACI</name>
<organism evidence="4 5">
    <name type="scientific">Halalkalibacter krulwichiae</name>
    <dbReference type="NCBI Taxonomy" id="199441"/>
    <lineage>
        <taxon>Bacteria</taxon>
        <taxon>Bacillati</taxon>
        <taxon>Bacillota</taxon>
        <taxon>Bacilli</taxon>
        <taxon>Bacillales</taxon>
        <taxon>Bacillaceae</taxon>
        <taxon>Halalkalibacter</taxon>
    </lineage>
</organism>
<evidence type="ECO:0000313" key="5">
    <source>
        <dbReference type="Proteomes" id="UP000193006"/>
    </source>
</evidence>
<dbReference type="InterPro" id="IPR041999">
    <property type="entry name" value="Sortase_D_1"/>
</dbReference>
<dbReference type="SUPFAM" id="SSF63817">
    <property type="entry name" value="Sortase"/>
    <property type="match status" value="1"/>
</dbReference>
<feature type="active site" description="Acyl-thioester intermediate" evidence="2">
    <location>
        <position position="167"/>
    </location>
</feature>
<feature type="transmembrane region" description="Helical" evidence="3">
    <location>
        <begin position="7"/>
        <end position="24"/>
    </location>
</feature>
<dbReference type="InterPro" id="IPR005754">
    <property type="entry name" value="Sortase"/>
</dbReference>
<dbReference type="STRING" id="199441.BkAM31D_03985"/>
<reference evidence="4 5" key="1">
    <citation type="submission" date="2017-04" db="EMBL/GenBank/DDBJ databases">
        <title>Bacillus krulwichiae AM31D Genome sequencing and assembly.</title>
        <authorList>
            <person name="Krulwich T.A."/>
            <person name="Anastor L."/>
            <person name="Ehrlich R."/>
            <person name="Ehrlich G.D."/>
            <person name="Janto B."/>
        </authorList>
    </citation>
    <scope>NUCLEOTIDE SEQUENCE [LARGE SCALE GENOMIC DNA]</scope>
    <source>
        <strain evidence="4 5">AM31D</strain>
    </source>
</reference>
<keyword evidence="3" id="KW-0812">Transmembrane</keyword>
<dbReference type="Proteomes" id="UP000193006">
    <property type="component" value="Chromosome"/>
</dbReference>
<dbReference type="InterPro" id="IPR001261">
    <property type="entry name" value="ArgE/DapE_CS"/>
</dbReference>
<keyword evidence="1" id="KW-0378">Hydrolase</keyword>
<dbReference type="CDD" id="cd05828">
    <property type="entry name" value="Sortase_D_1"/>
    <property type="match status" value="1"/>
</dbReference>
<dbReference type="GO" id="GO:0016787">
    <property type="term" value="F:hydrolase activity"/>
    <property type="evidence" value="ECO:0007669"/>
    <property type="project" value="UniProtKB-KW"/>
</dbReference>
<dbReference type="PROSITE" id="PS00758">
    <property type="entry name" value="ARGE_DAPE_CPG2_1"/>
    <property type="match status" value="1"/>
</dbReference>
<dbReference type="InterPro" id="IPR023365">
    <property type="entry name" value="Sortase_dom-sf"/>
</dbReference>
<dbReference type="NCBIfam" id="NF033746">
    <property type="entry name" value="class_D_sortase"/>
    <property type="match status" value="1"/>
</dbReference>
<evidence type="ECO:0000256" key="1">
    <source>
        <dbReference type="ARBA" id="ARBA00022801"/>
    </source>
</evidence>
<dbReference type="InterPro" id="IPR053525">
    <property type="entry name" value="Sortase_D"/>
</dbReference>
<gene>
    <name evidence="4" type="ORF">BkAM31D_03985</name>
</gene>
<dbReference type="AlphaFoldDB" id="A0A1X9M6K5"/>
<keyword evidence="3" id="KW-0472">Membrane</keyword>
<protein>
    <submittedName>
        <fullName evidence="4">Sortase family protein</fullName>
    </submittedName>
</protein>
<dbReference type="NCBIfam" id="TIGR01076">
    <property type="entry name" value="sortase_fam"/>
    <property type="match status" value="1"/>
</dbReference>
<keyword evidence="3" id="KW-1133">Transmembrane helix</keyword>
<dbReference type="RefSeq" id="WP_066156132.1">
    <property type="nucleotide sequence ID" value="NZ_CP020814.1"/>
</dbReference>
<dbReference type="EMBL" id="CP020814">
    <property type="protein sequence ID" value="ARK29075.1"/>
    <property type="molecule type" value="Genomic_DNA"/>
</dbReference>
<dbReference type="KEGG" id="bkw:BkAM31D_03985"/>
<feature type="active site" description="Proton donor/acceptor" evidence="2">
    <location>
        <position position="109"/>
    </location>
</feature>